<organism evidence="3 4">
    <name type="scientific">Jiella avicenniae</name>
    <dbReference type="NCBI Taxonomy" id="2907202"/>
    <lineage>
        <taxon>Bacteria</taxon>
        <taxon>Pseudomonadati</taxon>
        <taxon>Pseudomonadota</taxon>
        <taxon>Alphaproteobacteria</taxon>
        <taxon>Hyphomicrobiales</taxon>
        <taxon>Aurantimonadaceae</taxon>
        <taxon>Jiella</taxon>
    </lineage>
</organism>
<dbReference type="EMBL" id="JAJUWU010000034">
    <property type="protein sequence ID" value="MCE7030924.1"/>
    <property type="molecule type" value="Genomic_DNA"/>
</dbReference>
<evidence type="ECO:0008006" key="5">
    <source>
        <dbReference type="Google" id="ProtNLM"/>
    </source>
</evidence>
<keyword evidence="4" id="KW-1185">Reference proteome</keyword>
<gene>
    <name evidence="3" type="ORF">LZD57_23320</name>
</gene>
<dbReference type="SUPFAM" id="SSF50494">
    <property type="entry name" value="Trypsin-like serine proteases"/>
    <property type="match status" value="1"/>
</dbReference>
<dbReference type="Proteomes" id="UP001139035">
    <property type="component" value="Unassembled WGS sequence"/>
</dbReference>
<evidence type="ECO:0000313" key="3">
    <source>
        <dbReference type="EMBL" id="MCE7030924.1"/>
    </source>
</evidence>
<reference evidence="3" key="1">
    <citation type="submission" date="2022-01" db="EMBL/GenBank/DDBJ databases">
        <title>Jiella avicenniae sp. nov., a novel endophytic bacterium isolated from bark of Avicennia marina.</title>
        <authorList>
            <person name="Tuo L."/>
        </authorList>
    </citation>
    <scope>NUCLEOTIDE SEQUENCE</scope>
    <source>
        <strain evidence="3">CBK1P-4</strain>
    </source>
</reference>
<dbReference type="InterPro" id="IPR043504">
    <property type="entry name" value="Peptidase_S1_PA_chymotrypsin"/>
</dbReference>
<sequence length="352" mass="39857">MGAQRLEDVRKMRGAPLLLLQTYCVLLSLCAGSIAHADQNVVSTGASHPECSSAFEALPIDENGNPVEKNSDGENKPPPTIEGHFSYHREKYIKYDEKCLKDWDNLAEDTKNFLRPRLGVIFLASDNTRFEDTPYCSVFRIRQTIVVTARHCETESDLGFVNSYAVFMDNPHDNIRFMERIGQIGDVYSSSDLTDYVIWKTSDDKKHDAVFNSSDIRRVFLDNQAIAIVAFSIAAWYVDDNRKKENWLNYIRFSRVNASKIWRLEEVKKIHGNTNTNDECLYHRAPTFSGMSGAPIVGLRIVRSGEKELFIIGIHLRNGTAVRLEGDECGDVPTFNVGIKIPEAIAERLTEQ</sequence>
<accession>A0A9X1T7I1</accession>
<proteinExistence type="predicted"/>
<evidence type="ECO:0000313" key="4">
    <source>
        <dbReference type="Proteomes" id="UP001139035"/>
    </source>
</evidence>
<dbReference type="RefSeq" id="WP_233721994.1">
    <property type="nucleotide sequence ID" value="NZ_JAJUWU010000034.1"/>
</dbReference>
<comment type="caution">
    <text evidence="3">The sequence shown here is derived from an EMBL/GenBank/DDBJ whole genome shotgun (WGS) entry which is preliminary data.</text>
</comment>
<feature type="signal peptide" evidence="2">
    <location>
        <begin position="1"/>
        <end position="37"/>
    </location>
</feature>
<dbReference type="AlphaFoldDB" id="A0A9X1T7I1"/>
<name>A0A9X1T7I1_9HYPH</name>
<protein>
    <recommendedName>
        <fullName evidence="5">Trypsin</fullName>
    </recommendedName>
</protein>
<feature type="chain" id="PRO_5040827148" description="Trypsin" evidence="2">
    <location>
        <begin position="38"/>
        <end position="352"/>
    </location>
</feature>
<keyword evidence="2" id="KW-0732">Signal</keyword>
<dbReference type="Gene3D" id="2.40.10.10">
    <property type="entry name" value="Trypsin-like serine proteases"/>
    <property type="match status" value="2"/>
</dbReference>
<dbReference type="InterPro" id="IPR009003">
    <property type="entry name" value="Peptidase_S1_PA"/>
</dbReference>
<feature type="region of interest" description="Disordered" evidence="1">
    <location>
        <begin position="60"/>
        <end position="81"/>
    </location>
</feature>
<evidence type="ECO:0000256" key="1">
    <source>
        <dbReference type="SAM" id="MobiDB-lite"/>
    </source>
</evidence>
<evidence type="ECO:0000256" key="2">
    <source>
        <dbReference type="SAM" id="SignalP"/>
    </source>
</evidence>